<keyword evidence="3" id="KW-1185">Reference proteome</keyword>
<gene>
    <name evidence="2" type="ORF">MHIP_34770</name>
</gene>
<organism evidence="2 3">
    <name type="scientific">Mycolicibacterium hippocampi</name>
    <dbReference type="NCBI Taxonomy" id="659824"/>
    <lineage>
        <taxon>Bacteria</taxon>
        <taxon>Bacillati</taxon>
        <taxon>Actinomycetota</taxon>
        <taxon>Actinomycetes</taxon>
        <taxon>Mycobacteriales</taxon>
        <taxon>Mycobacteriaceae</taxon>
        <taxon>Mycolicibacterium</taxon>
    </lineage>
</organism>
<dbReference type="EMBL" id="BLLB01000002">
    <property type="protein sequence ID" value="GFH02994.1"/>
    <property type="molecule type" value="Genomic_DNA"/>
</dbReference>
<evidence type="ECO:0000313" key="3">
    <source>
        <dbReference type="Proteomes" id="UP000465304"/>
    </source>
</evidence>
<keyword evidence="1" id="KW-0812">Transmembrane</keyword>
<dbReference type="Proteomes" id="UP000465304">
    <property type="component" value="Unassembled WGS sequence"/>
</dbReference>
<name>A0A7I9ZPN7_9MYCO</name>
<comment type="caution">
    <text evidence="2">The sequence shown here is derived from an EMBL/GenBank/DDBJ whole genome shotgun (WGS) entry which is preliminary data.</text>
</comment>
<dbReference type="AlphaFoldDB" id="A0A7I9ZPN7"/>
<accession>A0A7I9ZPN7</accession>
<feature type="transmembrane region" description="Helical" evidence="1">
    <location>
        <begin position="12"/>
        <end position="28"/>
    </location>
</feature>
<keyword evidence="1" id="KW-1133">Transmembrane helix</keyword>
<sequence>MHRLVFSGAKAVLWVVGIGVGAFILQRFDTGAGWTASLSAIATVGATFAALFIATRARTDRQAEQLATDRAQARLVLLEVDGPYPGQHNNPPYFIVHVEDNGQQPILDVALESAEYVGGPGAQSMTLVGLPGAVVPIVKPERAPGGLPVSFPPENVTAEELLAGGGLDGEGNYSNPNVSPSHVVAKVQFTDASGNRWRRSTTGLVELV</sequence>
<reference evidence="2 3" key="1">
    <citation type="journal article" date="2019" name="Emerg. Microbes Infect.">
        <title>Comprehensive subspecies identification of 175 nontuberculous mycobacteria species based on 7547 genomic profiles.</title>
        <authorList>
            <person name="Matsumoto Y."/>
            <person name="Kinjo T."/>
            <person name="Motooka D."/>
            <person name="Nabeya D."/>
            <person name="Jung N."/>
            <person name="Uechi K."/>
            <person name="Horii T."/>
            <person name="Iida T."/>
            <person name="Fujita J."/>
            <person name="Nakamura S."/>
        </authorList>
    </citation>
    <scope>NUCLEOTIDE SEQUENCE [LARGE SCALE GENOMIC DNA]</scope>
    <source>
        <strain evidence="2 3">JCM 30996</strain>
    </source>
</reference>
<evidence type="ECO:0000313" key="2">
    <source>
        <dbReference type="EMBL" id="GFH02994.1"/>
    </source>
</evidence>
<feature type="transmembrane region" description="Helical" evidence="1">
    <location>
        <begin position="34"/>
        <end position="54"/>
    </location>
</feature>
<keyword evidence="1" id="KW-0472">Membrane</keyword>
<proteinExistence type="predicted"/>
<evidence type="ECO:0000256" key="1">
    <source>
        <dbReference type="SAM" id="Phobius"/>
    </source>
</evidence>
<protein>
    <submittedName>
        <fullName evidence="2">Uncharacterized protein</fullName>
    </submittedName>
</protein>
<dbReference type="RefSeq" id="WP_163890333.1">
    <property type="nucleotide sequence ID" value="NZ_BLLB01000002.1"/>
</dbReference>